<organism evidence="1 2">
    <name type="scientific">Microbotryum saponariae</name>
    <dbReference type="NCBI Taxonomy" id="289078"/>
    <lineage>
        <taxon>Eukaryota</taxon>
        <taxon>Fungi</taxon>
        <taxon>Dikarya</taxon>
        <taxon>Basidiomycota</taxon>
        <taxon>Pucciniomycotina</taxon>
        <taxon>Microbotryomycetes</taxon>
        <taxon>Microbotryales</taxon>
        <taxon>Microbotryaceae</taxon>
        <taxon>Microbotryum</taxon>
    </lineage>
</organism>
<gene>
    <name evidence="1" type="ORF">BZ3500_MVSOF-1268-A1-R1_CHR1-3G01684</name>
</gene>
<proteinExistence type="predicted"/>
<protein>
    <submittedName>
        <fullName evidence="1">BZ3500_MvSof-1268-A1-R1_Chr1-3g01684 protein</fullName>
    </submittedName>
</protein>
<dbReference type="AlphaFoldDB" id="A0A2X0MPI1"/>
<dbReference type="STRING" id="289078.A0A2X0MPI1"/>
<evidence type="ECO:0000313" key="2">
    <source>
        <dbReference type="Proteomes" id="UP000249723"/>
    </source>
</evidence>
<dbReference type="EMBL" id="FMWP01000014">
    <property type="protein sequence ID" value="SCZ89950.1"/>
    <property type="molecule type" value="Genomic_DNA"/>
</dbReference>
<keyword evidence="2" id="KW-1185">Reference proteome</keyword>
<reference evidence="2" key="1">
    <citation type="submission" date="2016-10" db="EMBL/GenBank/DDBJ databases">
        <authorList>
            <person name="Jeantristanb JTB J.-T."/>
            <person name="Ricardo R."/>
        </authorList>
    </citation>
    <scope>NUCLEOTIDE SEQUENCE [LARGE SCALE GENOMIC DNA]</scope>
</reference>
<dbReference type="Proteomes" id="UP000249723">
    <property type="component" value="Unassembled WGS sequence"/>
</dbReference>
<sequence length="162" mass="17952">MFMLPKGGPCIKVDHGTGLVRSIPTPYALDVVPVAIKLLEHRSAIYSSRQRLYMASELAYRGQGCLSCTTAVTTAASTYERLQSFESARRVEDILQTLDCSLNHARRVAGSTIMQVAYGRISFIDRLSSDSGTEAKATISSSTMVHFRHEVEVHVNTWHSQF</sequence>
<name>A0A2X0MPI1_9BASI</name>
<dbReference type="OrthoDB" id="1055148at2759"/>
<evidence type="ECO:0000313" key="1">
    <source>
        <dbReference type="EMBL" id="SCZ89950.1"/>
    </source>
</evidence>
<accession>A0A2X0MPI1</accession>